<organism evidence="1">
    <name type="scientific">marine sediment metagenome</name>
    <dbReference type="NCBI Taxonomy" id="412755"/>
    <lineage>
        <taxon>unclassified sequences</taxon>
        <taxon>metagenomes</taxon>
        <taxon>ecological metagenomes</taxon>
    </lineage>
</organism>
<accession>A0A0F9TX82</accession>
<dbReference type="AlphaFoldDB" id="A0A0F9TX82"/>
<reference evidence="1" key="1">
    <citation type="journal article" date="2015" name="Nature">
        <title>Complex archaea that bridge the gap between prokaryotes and eukaryotes.</title>
        <authorList>
            <person name="Spang A."/>
            <person name="Saw J.H."/>
            <person name="Jorgensen S.L."/>
            <person name="Zaremba-Niedzwiedzka K."/>
            <person name="Martijn J."/>
            <person name="Lind A.E."/>
            <person name="van Eijk R."/>
            <person name="Schleper C."/>
            <person name="Guy L."/>
            <person name="Ettema T.J."/>
        </authorList>
    </citation>
    <scope>NUCLEOTIDE SEQUENCE</scope>
</reference>
<proteinExistence type="predicted"/>
<comment type="caution">
    <text evidence="1">The sequence shown here is derived from an EMBL/GenBank/DDBJ whole genome shotgun (WGS) entry which is preliminary data.</text>
</comment>
<protein>
    <submittedName>
        <fullName evidence="1">Uncharacterized protein</fullName>
    </submittedName>
</protein>
<dbReference type="EMBL" id="LAZR01001353">
    <property type="protein sequence ID" value="KKN46013.1"/>
    <property type="molecule type" value="Genomic_DNA"/>
</dbReference>
<name>A0A0F9TX82_9ZZZZ</name>
<evidence type="ECO:0000313" key="1">
    <source>
        <dbReference type="EMBL" id="KKN46013.1"/>
    </source>
</evidence>
<gene>
    <name evidence="1" type="ORF">LCGC14_0677070</name>
</gene>
<sequence>MRWRNINGLPHGVDMKINIGKLEDFRGYCKITVGLTNNTAVFEQMNIEYPYIDAGFNEPVRNPKGVPEPFMREKK</sequence>